<dbReference type="Proteomes" id="UP001241571">
    <property type="component" value="Unassembled WGS sequence"/>
</dbReference>
<evidence type="ECO:0000256" key="1">
    <source>
        <dbReference type="ARBA" id="ARBA00004651"/>
    </source>
</evidence>
<keyword evidence="13" id="KW-1185">Reference proteome</keyword>
<feature type="transmembrane region" description="Helical" evidence="6">
    <location>
        <begin position="35"/>
        <end position="56"/>
    </location>
</feature>
<dbReference type="Proteomes" id="UP000516696">
    <property type="component" value="Chromosome"/>
</dbReference>
<evidence type="ECO:0000256" key="4">
    <source>
        <dbReference type="ARBA" id="ARBA00022989"/>
    </source>
</evidence>
<evidence type="ECO:0000256" key="5">
    <source>
        <dbReference type="ARBA" id="ARBA00023136"/>
    </source>
</evidence>
<dbReference type="RefSeq" id="WP_003127011.1">
    <property type="nucleotide sequence ID" value="NZ_BSYC01000002.1"/>
</dbReference>
<dbReference type="Pfam" id="PF10035">
    <property type="entry name" value="DUF2179"/>
    <property type="match status" value="1"/>
</dbReference>
<evidence type="ECO:0000259" key="8">
    <source>
        <dbReference type="Pfam" id="PF18955"/>
    </source>
</evidence>
<gene>
    <name evidence="11" type="ORF">EGM181_07805</name>
    <name evidence="10" type="ORF">GTI89_01210</name>
    <name evidence="12" type="ORF">NCTC12360_01204</name>
    <name evidence="9" type="ORF">QRX88_07765</name>
</gene>
<keyword evidence="2 6" id="KW-1003">Cell membrane</keyword>
<dbReference type="Pfam" id="PF18955">
    <property type="entry name" value="DUF5698"/>
    <property type="match status" value="1"/>
</dbReference>
<evidence type="ECO:0000313" key="16">
    <source>
        <dbReference type="Proteomes" id="UP001241571"/>
    </source>
</evidence>
<proteinExistence type="inferred from homology"/>
<keyword evidence="3 6" id="KW-0812">Transmembrane</keyword>
<evidence type="ECO:0000256" key="2">
    <source>
        <dbReference type="ARBA" id="ARBA00022475"/>
    </source>
</evidence>
<name>A0A1L8TTH0_ENTGA</name>
<dbReference type="EMBL" id="JASUBT010000004">
    <property type="protein sequence ID" value="MDL4935605.1"/>
    <property type="molecule type" value="Genomic_DNA"/>
</dbReference>
<dbReference type="InterPro" id="IPR044035">
    <property type="entry name" value="DUF5698"/>
</dbReference>
<dbReference type="Proteomes" id="UP000439965">
    <property type="component" value="Unassembled WGS sequence"/>
</dbReference>
<evidence type="ECO:0000313" key="11">
    <source>
        <dbReference type="EMBL" id="QOG27155.1"/>
    </source>
</evidence>
<keyword evidence="5 6" id="KW-0472">Membrane</keyword>
<dbReference type="CDD" id="cd16381">
    <property type="entry name" value="YitT_C_like_1"/>
    <property type="match status" value="1"/>
</dbReference>
<organism evidence="9 16">
    <name type="scientific">Enterococcus gallinarum</name>
    <dbReference type="NCBI Taxonomy" id="1353"/>
    <lineage>
        <taxon>Bacteria</taxon>
        <taxon>Bacillati</taxon>
        <taxon>Bacillota</taxon>
        <taxon>Bacilli</taxon>
        <taxon>Lactobacillales</taxon>
        <taxon>Enterococcaceae</taxon>
        <taxon>Enterococcus</taxon>
    </lineage>
</organism>
<evidence type="ECO:0000313" key="10">
    <source>
        <dbReference type="EMBL" id="MXS24708.1"/>
    </source>
</evidence>
<dbReference type="AlphaFoldDB" id="A0A1L8TTH0"/>
<feature type="transmembrane region" description="Helical" evidence="6">
    <location>
        <begin position="62"/>
        <end position="82"/>
    </location>
</feature>
<dbReference type="NCBIfam" id="NF003194">
    <property type="entry name" value="PRK04164.1-5"/>
    <property type="match status" value="1"/>
</dbReference>
<sequence>MEIDLQMLAMIFFINMAYVTLNTIRFLLTMKGYRLIAPLVSMVEITIYILGLSMVLDRLDNPLNLLFYALGYAAGVSVGIKIEDQLALGYTMVTVILPTNTDEEKNLPKILRQEGYGVTQSYGEGLEGPRLILEILSQRKSEKKLFQKIKQIEERAFIISYEPKYISGGFWTKKISRREARVKKEQKKE</sequence>
<dbReference type="EMBL" id="CP050485">
    <property type="protein sequence ID" value="QOG27155.1"/>
    <property type="molecule type" value="Genomic_DNA"/>
</dbReference>
<dbReference type="EMBL" id="UFYW01000001">
    <property type="protein sequence ID" value="STD82768.1"/>
    <property type="molecule type" value="Genomic_DNA"/>
</dbReference>
<dbReference type="Proteomes" id="UP000254807">
    <property type="component" value="Unassembled WGS sequence"/>
</dbReference>
<reference evidence="10 14" key="2">
    <citation type="submission" date="2019-04" db="EMBL/GenBank/DDBJ databases">
        <title>Step-wise assembly of the neonatal virome modulated by breast feeding.</title>
        <authorList>
            <person name="Liang G."/>
            <person name="Bushman F."/>
        </authorList>
    </citation>
    <scope>NUCLEOTIDE SEQUENCE [LARGE SCALE GENOMIC DNA]</scope>
    <source>
        <strain evidence="10 14">E3404</strain>
    </source>
</reference>
<keyword evidence="4 6" id="KW-1133">Transmembrane helix</keyword>
<feature type="domain" description="DUF5698" evidence="8">
    <location>
        <begin position="23"/>
        <end position="80"/>
    </location>
</feature>
<reference evidence="12 13" key="1">
    <citation type="submission" date="2018-06" db="EMBL/GenBank/DDBJ databases">
        <authorList>
            <consortium name="Pathogen Informatics"/>
            <person name="Doyle S."/>
        </authorList>
    </citation>
    <scope>NUCLEOTIDE SEQUENCE [LARGE SCALE GENOMIC DNA]</scope>
    <source>
        <strain evidence="12 13">NCTC12360</strain>
    </source>
</reference>
<reference evidence="9 16" key="4">
    <citation type="submission" date="2023-06" db="EMBL/GenBank/DDBJ databases">
        <title>Acute promotion of culturable opportunistic pathogens and persistent increase of antibiotic resistance following antibiotic exposure in mouse gut microbiota.</title>
        <authorList>
            <person name="Li L."/>
            <person name="Wang B."/>
            <person name="Sun Y."/>
            <person name="Wang M."/>
            <person name="Xu H."/>
        </authorList>
    </citation>
    <scope>NUCLEOTIDE SEQUENCE [LARGE SCALE GENOMIC DNA]</scope>
    <source>
        <strain evidence="9 16">CRI2_2</strain>
    </source>
</reference>
<dbReference type="EMBL" id="WVTI01000001">
    <property type="protein sequence ID" value="MXS24708.1"/>
    <property type="molecule type" value="Genomic_DNA"/>
</dbReference>
<dbReference type="OrthoDB" id="48231at2"/>
<feature type="transmembrane region" description="Helical" evidence="6">
    <location>
        <begin position="6"/>
        <end position="28"/>
    </location>
</feature>
<evidence type="ECO:0000256" key="6">
    <source>
        <dbReference type="HAMAP-Rule" id="MF_01515"/>
    </source>
</evidence>
<dbReference type="PANTHER" id="PTHR40060:SF1">
    <property type="entry name" value="UPF0316 PROTEIN YEBE"/>
    <property type="match status" value="1"/>
</dbReference>
<dbReference type="GO" id="GO:0005886">
    <property type="term" value="C:plasma membrane"/>
    <property type="evidence" value="ECO:0007669"/>
    <property type="project" value="UniProtKB-SubCell"/>
</dbReference>
<protein>
    <recommendedName>
        <fullName evidence="6">UPF0316 protein EGM181_07805</fullName>
    </recommendedName>
</protein>
<accession>A0A1L8TTH0</accession>
<comment type="similarity">
    <text evidence="6">Belongs to the UPF0316 family.</text>
</comment>
<dbReference type="HAMAP" id="MF_01515">
    <property type="entry name" value="UPF0316"/>
    <property type="match status" value="1"/>
</dbReference>
<evidence type="ECO:0000313" key="15">
    <source>
        <dbReference type="Proteomes" id="UP000516696"/>
    </source>
</evidence>
<dbReference type="PANTHER" id="PTHR40060">
    <property type="entry name" value="UPF0316 PROTEIN YEBE"/>
    <property type="match status" value="1"/>
</dbReference>
<evidence type="ECO:0000313" key="12">
    <source>
        <dbReference type="EMBL" id="STD82768.1"/>
    </source>
</evidence>
<evidence type="ECO:0000313" key="14">
    <source>
        <dbReference type="Proteomes" id="UP000439965"/>
    </source>
</evidence>
<reference evidence="11 15" key="3">
    <citation type="submission" date="2020-03" db="EMBL/GenBank/DDBJ databases">
        <title>Characterization of ganglioside-mimicking enterococci.</title>
        <authorList>
            <person name="Patry R.T."/>
            <person name="Nothaft H."/>
            <person name="Bridger R."/>
            <person name="Shajahan A."/>
            <person name="Huynh S."/>
            <person name="Sanchez S."/>
            <person name="Azadi P."/>
            <person name="Cooper K."/>
            <person name="Miller W.G."/>
            <person name="Parker C.T."/>
            <person name="Wells L."/>
            <person name="Szymanski C.M."/>
        </authorList>
    </citation>
    <scope>NUCLEOTIDE SEQUENCE [LARGE SCALE GENOMIC DNA]</scope>
    <source>
        <strain evidence="11 15">EGM181</strain>
    </source>
</reference>
<evidence type="ECO:0000313" key="13">
    <source>
        <dbReference type="Proteomes" id="UP000254807"/>
    </source>
</evidence>
<evidence type="ECO:0000313" key="9">
    <source>
        <dbReference type="EMBL" id="MDL4935605.1"/>
    </source>
</evidence>
<comment type="subcellular location">
    <subcellularLocation>
        <location evidence="1 6">Cell membrane</location>
        <topology evidence="1 6">Multi-pass membrane protein</topology>
    </subcellularLocation>
</comment>
<evidence type="ECO:0000256" key="3">
    <source>
        <dbReference type="ARBA" id="ARBA00022692"/>
    </source>
</evidence>
<dbReference type="InterPro" id="IPR022930">
    <property type="entry name" value="UPF0316"/>
</dbReference>
<evidence type="ECO:0000259" key="7">
    <source>
        <dbReference type="Pfam" id="PF10035"/>
    </source>
</evidence>
<feature type="domain" description="DUF2179" evidence="7">
    <location>
        <begin position="116"/>
        <end position="168"/>
    </location>
</feature>
<dbReference type="InterPro" id="IPR019264">
    <property type="entry name" value="DUF2179"/>
</dbReference>